<evidence type="ECO:0000256" key="4">
    <source>
        <dbReference type="PROSITE-ProRule" id="PRU01024"/>
    </source>
</evidence>
<dbReference type="InterPro" id="IPR012340">
    <property type="entry name" value="NA-bd_OB-fold"/>
</dbReference>
<proteinExistence type="inferred from homology"/>
<evidence type="ECO:0000313" key="8">
    <source>
        <dbReference type="Proteomes" id="UP000006299"/>
    </source>
</evidence>
<reference evidence="7 8" key="1">
    <citation type="journal article" date="2012" name="J. Bacteriol.">
        <title>Complete genome sequence of Leuconostoc carnosum strain JB16, isolated from Kimchi.</title>
        <authorList>
            <person name="Jung J.Y."/>
            <person name="Lee S.H."/>
            <person name="Jeon C.O."/>
        </authorList>
    </citation>
    <scope>NUCLEOTIDE SEQUENCE [LARGE SCALE GENOMIC DNA]</scope>
    <source>
        <strain evidence="7 8">JB16</strain>
    </source>
</reference>
<evidence type="ECO:0000259" key="6">
    <source>
        <dbReference type="PROSITE" id="PS50926"/>
    </source>
</evidence>
<gene>
    <name evidence="7" type="ordered locus">C270_06205</name>
</gene>
<accession>K0DBA9</accession>
<dbReference type="HOGENOM" id="CLU_014689_7_0_9"/>
<evidence type="ECO:0000313" key="7">
    <source>
        <dbReference type="EMBL" id="AFT82150.1"/>
    </source>
</evidence>
<dbReference type="PANTHER" id="PTHR11061">
    <property type="entry name" value="RNA M5U METHYLTRANSFERASE"/>
    <property type="match status" value="1"/>
</dbReference>
<dbReference type="Gene3D" id="2.40.50.1070">
    <property type="match status" value="1"/>
</dbReference>
<comment type="similarity">
    <text evidence="4">Belongs to the class I-like SAM-binding methyltransferase superfamily. RNA M5U methyltransferase family.</text>
</comment>
<dbReference type="InterPro" id="IPR030390">
    <property type="entry name" value="MeTrfase_TrmA_AS"/>
</dbReference>
<dbReference type="PROSITE" id="PS01231">
    <property type="entry name" value="TRMA_2"/>
    <property type="match status" value="1"/>
</dbReference>
<dbReference type="Proteomes" id="UP000006299">
    <property type="component" value="Chromosome"/>
</dbReference>
<dbReference type="GO" id="GO:0070041">
    <property type="term" value="F:rRNA (uridine-C5-)-methyltransferase activity"/>
    <property type="evidence" value="ECO:0007669"/>
    <property type="project" value="TreeGrafter"/>
</dbReference>
<dbReference type="InterPro" id="IPR029063">
    <property type="entry name" value="SAM-dependent_MTases_sf"/>
</dbReference>
<dbReference type="FunFam" id="3.40.50.150:FF:000009">
    <property type="entry name" value="23S rRNA (Uracil(1939)-C(5))-methyltransferase RlmD"/>
    <property type="match status" value="1"/>
</dbReference>
<dbReference type="PANTHER" id="PTHR11061:SF30">
    <property type="entry name" value="TRNA (URACIL(54)-C(5))-METHYLTRANSFERASE"/>
    <property type="match status" value="1"/>
</dbReference>
<dbReference type="Pfam" id="PF05958">
    <property type="entry name" value="tRNA_U5-meth_tr"/>
    <property type="match status" value="1"/>
</dbReference>
<name>K0DBA9_LEUCJ</name>
<dbReference type="STRING" id="1229758.C270_06205"/>
<feature type="binding site" evidence="4">
    <location>
        <position position="299"/>
    </location>
    <ligand>
        <name>S-adenosyl-L-methionine</name>
        <dbReference type="ChEBI" id="CHEBI:59789"/>
    </ligand>
</feature>
<evidence type="ECO:0000256" key="3">
    <source>
        <dbReference type="ARBA" id="ARBA00022691"/>
    </source>
</evidence>
<dbReference type="eggNOG" id="COG2265">
    <property type="taxonomic scope" value="Bacteria"/>
</dbReference>
<evidence type="ECO:0000256" key="1">
    <source>
        <dbReference type="ARBA" id="ARBA00022603"/>
    </source>
</evidence>
<keyword evidence="3 4" id="KW-0949">S-adenosyl-L-methionine</keyword>
<dbReference type="PATRIC" id="fig|1229758.3.peg.1245"/>
<dbReference type="GO" id="GO:0070475">
    <property type="term" value="P:rRNA base methylation"/>
    <property type="evidence" value="ECO:0007669"/>
    <property type="project" value="TreeGrafter"/>
</dbReference>
<dbReference type="SUPFAM" id="SSF50249">
    <property type="entry name" value="Nucleic acid-binding proteins"/>
    <property type="match status" value="1"/>
</dbReference>
<dbReference type="EMBL" id="CP003851">
    <property type="protein sequence ID" value="AFT82150.1"/>
    <property type="molecule type" value="Genomic_DNA"/>
</dbReference>
<keyword evidence="1 4" id="KW-0489">Methyltransferase</keyword>
<dbReference type="PROSITE" id="PS50926">
    <property type="entry name" value="TRAM"/>
    <property type="match status" value="1"/>
</dbReference>
<feature type="active site" evidence="5">
    <location>
        <position position="424"/>
    </location>
</feature>
<feature type="active site" description="Nucleophile" evidence="4">
    <location>
        <position position="424"/>
    </location>
</feature>
<dbReference type="SUPFAM" id="SSF53335">
    <property type="entry name" value="S-adenosyl-L-methionine-dependent methyltransferases"/>
    <property type="match status" value="1"/>
</dbReference>
<feature type="binding site" evidence="4">
    <location>
        <position position="349"/>
    </location>
    <ligand>
        <name>S-adenosyl-L-methionine</name>
        <dbReference type="ChEBI" id="CHEBI:59789"/>
    </ligand>
</feature>
<feature type="binding site" evidence="4">
    <location>
        <position position="397"/>
    </location>
    <ligand>
        <name>S-adenosyl-L-methionine</name>
        <dbReference type="ChEBI" id="CHEBI:59789"/>
    </ligand>
</feature>
<keyword evidence="8" id="KW-1185">Reference proteome</keyword>
<dbReference type="PROSITE" id="PS51687">
    <property type="entry name" value="SAM_MT_RNA_M5U"/>
    <property type="match status" value="1"/>
</dbReference>
<dbReference type="InterPro" id="IPR010280">
    <property type="entry name" value="U5_MeTrfase_fam"/>
</dbReference>
<dbReference type="InterPro" id="IPR002792">
    <property type="entry name" value="TRAM_dom"/>
</dbReference>
<feature type="binding site" evidence="4">
    <location>
        <position position="328"/>
    </location>
    <ligand>
        <name>S-adenosyl-L-methionine</name>
        <dbReference type="ChEBI" id="CHEBI:59789"/>
    </ligand>
</feature>
<dbReference type="NCBIfam" id="TIGR00479">
    <property type="entry name" value="rumA"/>
    <property type="match status" value="1"/>
</dbReference>
<keyword evidence="2 4" id="KW-0808">Transferase</keyword>
<dbReference type="Gene3D" id="2.40.50.140">
    <property type="entry name" value="Nucleic acid-binding proteins"/>
    <property type="match status" value="1"/>
</dbReference>
<organism evidence="7 8">
    <name type="scientific">Leuconostoc carnosum (strain JB16)</name>
    <dbReference type="NCBI Taxonomy" id="1229758"/>
    <lineage>
        <taxon>Bacteria</taxon>
        <taxon>Bacillati</taxon>
        <taxon>Bacillota</taxon>
        <taxon>Bacilli</taxon>
        <taxon>Lactobacillales</taxon>
        <taxon>Lactobacillaceae</taxon>
        <taxon>Leuconostoc</taxon>
    </lineage>
</organism>
<evidence type="ECO:0000256" key="5">
    <source>
        <dbReference type="PROSITE-ProRule" id="PRU10015"/>
    </source>
</evidence>
<sequence>MTVYIVNAYDIMTRTILPVKLHEQMTVTVDDIRIDGMGIVNITPTYPVYIADAIPGEKIILEVTQVDKFSGYAKVIEYLETSDKRQNSQRQYLIDAGTAPLVNLKYEAQLELKRAQINRLFQAQKLNVAVDTTIGMENPTYYRNKTIVPVKWQDGHLTSGFYRRGSHELVPMTDYFVNDQAIDQAIVKVRDILEKYQITAFDPDSQQGAIRYIMIRRGYYSKELMVVLVSNDEIIAHEDAIVADICVQLPELKSLIFNFSPKKDYVLLSPNNRTLWGEKTIHDTLLGYNFIIGPNSFYQVNPKMTEILYDLAAKKAKLKATDIVIDAYSGIGTIGITVANRVKKVLGVEVVPGAVADAQLNMRANHVENAEYILADAPEQFKKWQDAQLKPDVVFVDPPRRGLTSELISATVNMAPDRIVYISCNPVTLARDAAEIIQQGYDIDGAVLPVDQFPQTSHVESITVFKRKH</sequence>
<dbReference type="KEGG" id="lcn:C270_06205"/>
<evidence type="ECO:0000256" key="2">
    <source>
        <dbReference type="ARBA" id="ARBA00022679"/>
    </source>
</evidence>
<dbReference type="Gene3D" id="3.40.50.150">
    <property type="entry name" value="Vaccinia Virus protein VP39"/>
    <property type="match status" value="1"/>
</dbReference>
<feature type="domain" description="TRAM" evidence="6">
    <location>
        <begin position="18"/>
        <end position="77"/>
    </location>
</feature>
<protein>
    <submittedName>
        <fullName evidence="7">RNA methyltransferase</fullName>
    </submittedName>
</protein>
<dbReference type="CDD" id="cd02440">
    <property type="entry name" value="AdoMet_MTases"/>
    <property type="match status" value="1"/>
</dbReference>
<dbReference type="AlphaFoldDB" id="K0DBA9"/>
<dbReference type="FunFam" id="2.40.50.1070:FF:000003">
    <property type="entry name" value="23S rRNA (Uracil-5-)-methyltransferase RumA"/>
    <property type="match status" value="1"/>
</dbReference>
<dbReference type="PROSITE" id="PS01230">
    <property type="entry name" value="TRMA_1"/>
    <property type="match status" value="1"/>
</dbReference>
<dbReference type="InterPro" id="IPR030391">
    <property type="entry name" value="MeTrfase_TrmA_CS"/>
</dbReference>